<dbReference type="SUPFAM" id="SSF53067">
    <property type="entry name" value="Actin-like ATPase domain"/>
    <property type="match status" value="1"/>
</dbReference>
<dbReference type="InterPro" id="IPR043129">
    <property type="entry name" value="ATPase_NBD"/>
</dbReference>
<comment type="caution">
    <text evidence="1">The sequence shown here is derived from an EMBL/GenBank/DDBJ whole genome shotgun (WGS) entry which is preliminary data.</text>
</comment>
<organism evidence="1 2">
    <name type="scientific">Penicillium malachiteum</name>
    <dbReference type="NCBI Taxonomy" id="1324776"/>
    <lineage>
        <taxon>Eukaryota</taxon>
        <taxon>Fungi</taxon>
        <taxon>Dikarya</taxon>
        <taxon>Ascomycota</taxon>
        <taxon>Pezizomycotina</taxon>
        <taxon>Eurotiomycetes</taxon>
        <taxon>Eurotiomycetidae</taxon>
        <taxon>Eurotiales</taxon>
        <taxon>Aspergillaceae</taxon>
        <taxon>Penicillium</taxon>
    </lineage>
</organism>
<accession>A0AAD6HJU6</accession>
<evidence type="ECO:0000313" key="1">
    <source>
        <dbReference type="EMBL" id="KAJ5720065.1"/>
    </source>
</evidence>
<reference evidence="1" key="1">
    <citation type="journal article" date="2023" name="IMA Fungus">
        <title>Comparative genomic study of the Penicillium genus elucidates a diverse pangenome and 15 lateral gene transfer events.</title>
        <authorList>
            <person name="Petersen C."/>
            <person name="Sorensen T."/>
            <person name="Nielsen M.R."/>
            <person name="Sondergaard T.E."/>
            <person name="Sorensen J.L."/>
            <person name="Fitzpatrick D.A."/>
            <person name="Frisvad J.C."/>
            <person name="Nielsen K.L."/>
        </authorList>
    </citation>
    <scope>NUCLEOTIDE SEQUENCE</scope>
    <source>
        <strain evidence="1">IBT 17514</strain>
    </source>
</reference>
<sequence length="213" mass="23677">MLKPKYDIVVGVDFGTTASAIAYSRSVKGNPCKPTFIYQSTKATVSQKIPSVLAYIQDNPNLHKNEWGFRALAQHKLISWFKLFLDDNVGMDIDSWRAEAMGWACSQGIMSLPTGKTSIDTISDYLGALQVRVSDHLKRESAMTEKSLETCTIKFCFTVPGNWSTEARDNMLAAIRRAGFASRKFDEICLLTEADAVIVFALSEYGRSLLKAD</sequence>
<keyword evidence="2" id="KW-1185">Reference proteome</keyword>
<protein>
    <submittedName>
        <fullName evidence="1">Uncharacterized protein</fullName>
    </submittedName>
</protein>
<name>A0AAD6HJU6_9EURO</name>
<gene>
    <name evidence="1" type="ORF">N7493_006943</name>
</gene>
<evidence type="ECO:0000313" key="2">
    <source>
        <dbReference type="Proteomes" id="UP001215712"/>
    </source>
</evidence>
<dbReference type="PANTHER" id="PTHR14187:SF5">
    <property type="entry name" value="HEAT SHOCK 70 KDA PROTEIN 12A"/>
    <property type="match status" value="1"/>
</dbReference>
<dbReference type="Gene3D" id="3.30.420.40">
    <property type="match status" value="1"/>
</dbReference>
<proteinExistence type="predicted"/>
<dbReference type="AlphaFoldDB" id="A0AAD6HJU6"/>
<reference evidence="1" key="2">
    <citation type="submission" date="2023-01" db="EMBL/GenBank/DDBJ databases">
        <authorList>
            <person name="Petersen C."/>
        </authorList>
    </citation>
    <scope>NUCLEOTIDE SEQUENCE</scope>
    <source>
        <strain evidence="1">IBT 17514</strain>
    </source>
</reference>
<dbReference type="EMBL" id="JAQJAN010000009">
    <property type="protein sequence ID" value="KAJ5720065.1"/>
    <property type="molecule type" value="Genomic_DNA"/>
</dbReference>
<dbReference type="Proteomes" id="UP001215712">
    <property type="component" value="Unassembled WGS sequence"/>
</dbReference>
<dbReference type="PANTHER" id="PTHR14187">
    <property type="entry name" value="ALPHA KINASE/ELONGATION FACTOR 2 KINASE"/>
    <property type="match status" value="1"/>
</dbReference>